<proteinExistence type="predicted"/>
<dbReference type="EMBL" id="CAJOBB010027321">
    <property type="protein sequence ID" value="CAF4422169.1"/>
    <property type="molecule type" value="Genomic_DNA"/>
</dbReference>
<dbReference type="Proteomes" id="UP000663868">
    <property type="component" value="Unassembled WGS sequence"/>
</dbReference>
<organism evidence="3 4">
    <name type="scientific">Adineta steineri</name>
    <dbReference type="NCBI Taxonomy" id="433720"/>
    <lineage>
        <taxon>Eukaryota</taxon>
        <taxon>Metazoa</taxon>
        <taxon>Spiralia</taxon>
        <taxon>Gnathifera</taxon>
        <taxon>Rotifera</taxon>
        <taxon>Eurotatoria</taxon>
        <taxon>Bdelloidea</taxon>
        <taxon>Adinetida</taxon>
        <taxon>Adinetidae</taxon>
        <taxon>Adineta</taxon>
    </lineage>
</organism>
<comment type="caution">
    <text evidence="3">The sequence shown here is derived from an EMBL/GenBank/DDBJ whole genome shotgun (WGS) entry which is preliminary data.</text>
</comment>
<dbReference type="SUPFAM" id="SSF47370">
    <property type="entry name" value="Bromodomain"/>
    <property type="match status" value="1"/>
</dbReference>
<reference evidence="3" key="1">
    <citation type="submission" date="2021-02" db="EMBL/GenBank/DDBJ databases">
        <authorList>
            <person name="Nowell W R."/>
        </authorList>
    </citation>
    <scope>NUCLEOTIDE SEQUENCE</scope>
</reference>
<feature type="region of interest" description="Disordered" evidence="2">
    <location>
        <begin position="63"/>
        <end position="88"/>
    </location>
</feature>
<evidence type="ECO:0000256" key="2">
    <source>
        <dbReference type="SAM" id="MobiDB-lite"/>
    </source>
</evidence>
<keyword evidence="1" id="KW-0103">Bromodomain</keyword>
<feature type="compositionally biased region" description="Polar residues" evidence="2">
    <location>
        <begin position="66"/>
        <end position="78"/>
    </location>
</feature>
<dbReference type="InterPro" id="IPR036427">
    <property type="entry name" value="Bromodomain-like_sf"/>
</dbReference>
<evidence type="ECO:0000313" key="4">
    <source>
        <dbReference type="Proteomes" id="UP000663868"/>
    </source>
</evidence>
<evidence type="ECO:0000256" key="1">
    <source>
        <dbReference type="ARBA" id="ARBA00023117"/>
    </source>
</evidence>
<dbReference type="AlphaFoldDB" id="A0A820QM64"/>
<name>A0A820QM64_9BILA</name>
<accession>A0A820QM64</accession>
<protein>
    <recommendedName>
        <fullName evidence="5">Bromodomain-containing protein</fullName>
    </recommendedName>
</protein>
<sequence>VDDMKLMFDNAMQYNQEGSLIFNSAKKLLDVTLLKAHELGYDEQKPRIKEARINLPMIPVKDEYLESSSPQSPNSQRGRLSKKPIKTPEQNIQTIYTYIREYR</sequence>
<dbReference type="Gene3D" id="1.20.920.10">
    <property type="entry name" value="Bromodomain-like"/>
    <property type="match status" value="1"/>
</dbReference>
<evidence type="ECO:0008006" key="5">
    <source>
        <dbReference type="Google" id="ProtNLM"/>
    </source>
</evidence>
<evidence type="ECO:0000313" key="3">
    <source>
        <dbReference type="EMBL" id="CAF4422169.1"/>
    </source>
</evidence>
<feature type="non-terminal residue" evidence="3">
    <location>
        <position position="1"/>
    </location>
</feature>
<gene>
    <name evidence="3" type="ORF">KXQ929_LOCUS52258</name>
</gene>
<feature type="non-terminal residue" evidence="3">
    <location>
        <position position="103"/>
    </location>
</feature>